<dbReference type="InterPro" id="IPR002189">
    <property type="entry name" value="CapZ_alpha"/>
</dbReference>
<dbReference type="Gene3D" id="3.30.1140.60">
    <property type="entry name" value="F-actin capping protein, alpha subunit"/>
    <property type="match status" value="1"/>
</dbReference>
<keyword evidence="12" id="KW-1185">Reference proteome</keyword>
<dbReference type="GO" id="GO:0008290">
    <property type="term" value="C:F-actin capping protein complex"/>
    <property type="evidence" value="ECO:0007669"/>
    <property type="project" value="InterPro"/>
</dbReference>
<dbReference type="VEuPathDB" id="FungiDB:CXQ85_004400"/>
<dbReference type="SMART" id="SM00119">
    <property type="entry name" value="HECTc"/>
    <property type="match status" value="1"/>
</dbReference>
<gene>
    <name evidence="11" type="ORF">CXQ85_004400</name>
</gene>
<dbReference type="InterPro" id="IPR057948">
    <property type="entry name" value="TPR_TRIP12_N"/>
</dbReference>
<dbReference type="Pfam" id="PF00632">
    <property type="entry name" value="HECT"/>
    <property type="match status" value="1"/>
</dbReference>
<evidence type="ECO:0000256" key="3">
    <source>
        <dbReference type="ARBA" id="ARBA00012485"/>
    </source>
</evidence>
<dbReference type="PRINTS" id="PR00191">
    <property type="entry name" value="FACTINCAPA"/>
</dbReference>
<dbReference type="InterPro" id="IPR016024">
    <property type="entry name" value="ARM-type_fold"/>
</dbReference>
<evidence type="ECO:0000313" key="12">
    <source>
        <dbReference type="Proteomes" id="UP000244309"/>
    </source>
</evidence>
<dbReference type="InterPro" id="IPR045322">
    <property type="entry name" value="HECTD1/TRIP12-like"/>
</dbReference>
<dbReference type="PANTHER" id="PTHR45670:SF1">
    <property type="entry name" value="E3 UBIQUITIN-PROTEIN LIGASE HECTD1"/>
    <property type="match status" value="1"/>
</dbReference>
<dbReference type="GO" id="GO:0051016">
    <property type="term" value="P:barbed-end actin filament capping"/>
    <property type="evidence" value="ECO:0007669"/>
    <property type="project" value="InterPro"/>
</dbReference>
<proteinExistence type="inferred from homology"/>
<feature type="compositionally biased region" description="Basic and acidic residues" evidence="9">
    <location>
        <begin position="1"/>
        <end position="20"/>
    </location>
</feature>
<feature type="region of interest" description="Disordered" evidence="9">
    <location>
        <begin position="1"/>
        <end position="117"/>
    </location>
</feature>
<comment type="similarity">
    <text evidence="2">Belongs to the UPL family. K-HECT subfamily.</text>
</comment>
<dbReference type="SUPFAM" id="SSF48371">
    <property type="entry name" value="ARM repeat"/>
    <property type="match status" value="1"/>
</dbReference>
<evidence type="ECO:0000256" key="6">
    <source>
        <dbReference type="ARBA" id="ARBA00023203"/>
    </source>
</evidence>
<dbReference type="Gene3D" id="3.90.1750.10">
    <property type="entry name" value="Hect, E3 ligase catalytic domains"/>
    <property type="match status" value="1"/>
</dbReference>
<protein>
    <recommendedName>
        <fullName evidence="3">HECT-type E3 ubiquitin transferase</fullName>
        <ecNumber evidence="3">2.3.2.26</ecNumber>
    </recommendedName>
</protein>
<feature type="compositionally biased region" description="Acidic residues" evidence="9">
    <location>
        <begin position="96"/>
        <end position="105"/>
    </location>
</feature>
<keyword evidence="4" id="KW-0808">Transferase</keyword>
<dbReference type="EMBL" id="PKFO01000004">
    <property type="protein sequence ID" value="PVH20888.1"/>
    <property type="molecule type" value="Genomic_DNA"/>
</dbReference>
<dbReference type="EC" id="2.3.2.26" evidence="3"/>
<keyword evidence="5 8" id="KW-0833">Ubl conjugation pathway</keyword>
<feature type="active site" description="Glycyl thioester intermediate" evidence="8">
    <location>
        <position position="1470"/>
    </location>
</feature>
<accession>A0A2V1AST6</accession>
<dbReference type="STRING" id="45357.A0A2V1AST6"/>
<dbReference type="Pfam" id="PF25579">
    <property type="entry name" value="TPR_TRIP12_N"/>
    <property type="match status" value="1"/>
</dbReference>
<evidence type="ECO:0000256" key="8">
    <source>
        <dbReference type="PROSITE-ProRule" id="PRU00104"/>
    </source>
</evidence>
<evidence type="ECO:0000256" key="5">
    <source>
        <dbReference type="ARBA" id="ARBA00022786"/>
    </source>
</evidence>
<dbReference type="OrthoDB" id="423283at2759"/>
<feature type="region of interest" description="Disordered" evidence="9">
    <location>
        <begin position="678"/>
        <end position="697"/>
    </location>
</feature>
<dbReference type="Proteomes" id="UP000244309">
    <property type="component" value="Unassembled WGS sequence"/>
</dbReference>
<dbReference type="InterPro" id="IPR035983">
    <property type="entry name" value="Hect_E3_ubiquitin_ligase"/>
</dbReference>
<dbReference type="SUPFAM" id="SSF90096">
    <property type="entry name" value="Subunits of heterodimeric actin filament capping protein Capz"/>
    <property type="match status" value="1"/>
</dbReference>
<evidence type="ECO:0000256" key="1">
    <source>
        <dbReference type="ARBA" id="ARBA00000885"/>
    </source>
</evidence>
<dbReference type="Gene3D" id="3.30.2160.10">
    <property type="entry name" value="Hect, E3 ligase catalytic domain"/>
    <property type="match status" value="1"/>
</dbReference>
<dbReference type="GO" id="GO:0016607">
    <property type="term" value="C:nuclear speck"/>
    <property type="evidence" value="ECO:0007669"/>
    <property type="project" value="TreeGrafter"/>
</dbReference>
<dbReference type="GO" id="GO:0003779">
    <property type="term" value="F:actin binding"/>
    <property type="evidence" value="ECO:0007669"/>
    <property type="project" value="UniProtKB-KW"/>
</dbReference>
<name>A0A2V1AST6_9ASCO</name>
<dbReference type="Gene3D" id="1.25.10.10">
    <property type="entry name" value="Leucine-rich Repeat Variant"/>
    <property type="match status" value="1"/>
</dbReference>
<dbReference type="Gene3D" id="3.90.1150.210">
    <property type="entry name" value="F-actin capping protein, beta subunit"/>
    <property type="match status" value="1"/>
</dbReference>
<keyword evidence="6" id="KW-0009">Actin-binding</keyword>
<dbReference type="InterPro" id="IPR042276">
    <property type="entry name" value="CapZ_alpha/beta_2"/>
</dbReference>
<organism evidence="11 12">
    <name type="scientific">Candidozyma haemuli</name>
    <dbReference type="NCBI Taxonomy" id="45357"/>
    <lineage>
        <taxon>Eukaryota</taxon>
        <taxon>Fungi</taxon>
        <taxon>Dikarya</taxon>
        <taxon>Ascomycota</taxon>
        <taxon>Saccharomycotina</taxon>
        <taxon>Pichiomycetes</taxon>
        <taxon>Metschnikowiaceae</taxon>
        <taxon>Candidozyma</taxon>
    </lineage>
</organism>
<evidence type="ECO:0000256" key="4">
    <source>
        <dbReference type="ARBA" id="ARBA00022679"/>
    </source>
</evidence>
<dbReference type="GO" id="GO:0000209">
    <property type="term" value="P:protein polyubiquitination"/>
    <property type="evidence" value="ECO:0007669"/>
    <property type="project" value="TreeGrafter"/>
</dbReference>
<sequence>MDKKTGKANYHDAFRHDESRNTSNISSSFDIDGSYNQERSGPSIVQSCNGESSEGSCLGDFDEEQYHEEEVGEEGEQGAQEEQETDNSDSFAGEADYTDEDESQDGEPNLNNDTRAREYRDSILRDLVGQESGVRPGSNLLDVVQRLVGGLDASPFGRQSAEFEALISNLSQREDSFLVMESLNELSERLLMMNGITAERLIPANRLARSLTEILRDPTFQDHLELQLVACRCLFNFVEVNQDFINDALINGAVETLISHLFEITYIDLTEQALQALEMISRERCSHSLIVKNDGLLACLQNLDFLTVHAQRKSLAIVSNSCLHLNDGDFEKVGSCTEKLFDVAKNNSDKTVTENAWLALSRIVMSFRGKPELQESLFADVSFLGLVKETFTAACSSGTNDSTVGFRIGLSLLRSLQYMAATSTKLTELLIDISLGESLYCTLQSYAKEGESNTPESSSNGEPKLRAELSIDSIMAAPKDLVCEVLQVIGSILPANYALTDSPFVFLPDDKSSSMTNLNIAKAECLSKRQNEINAFVQWTWPILLKAFSASLDWDLRRMALINIFRSLMQINKELPIIKEQAEELSGVLASIISTSKAEFGSAQFEDLDDRITAHAGVQLLPSLAILNCIMSKEFSACSRSLETEGVYQDTESIARVFESSRPESKEASVPPHISNRLASISRFPPNNQDPEFSRTSEKVPKDLVLRRLGFFLASFQNCRIAFKTGSTDDDSIKTKHLKEIFQLSRSSEGLDRNDYEKLWLLLKDLLLSDSHPISSYELMSSGATELMISEFLKTDERDVFAAFSKDTFFSLIFSDFKASKKLIHLLLDSLSRSEVFNVVSATDRTASRDPIHTTNLARQFRIEISPCDKDSSEKPIIVYVQAIATFRSIESFLKQKALTSDSFDEVMHNDNTTDKEGEDILDFFVDDVYVPTDTTIFGAIFNSVQEKKDGLSHPDIWSRVHKVTYGRSKSSGNASENKVIPDVSTDHIVSHTTLSTLKLLKKFYGWNLMLRNRGLVSHPDDIFRSWKLTVKLKRQLEEILVVASGAQPPWSLVLTREYPFLFPLEIRILFLQSTSFGYSRLIHHWQATIERDPPVSTQGSDSLMATRKLQLGRISRQKVRIARSNFFPSALKLLEKFGSSPGILEIEYYDEVGSGLGPTSEFYSIVSHEFQERKLRMWLESDSEQHSNGYVRSDNGLFPRPLSNTEIHSKYGRKISYLFFCLGKFLARSLFDSRIVDLDLNPYLFDIIRYTEEPKRSAWKRSVTLDNLAEVDRRLSSSLRKLSELAKSARILDQPDLIEAMELYYLLPGNSDYELVPNGAQVKVTTDNVNNYIQLVIEAVLLHGVANQVTSLAEGFSTVFPVNSIKVFSSQELRQIFGAKEEDWSEATISEAIRANHGYTKASSTIMSLVKILSSLDQRSRRQFLQFLTGSPRLPLGGFKNLRPEFTVVKKEPEGQLKSDDYLPSVMTCASYLKLPDYSSIEIMESRLLRAIDDDTLVRELISTAPPKEVGPVKDSLSKIVPKDGKQLINDLIARYLEQEGHANNNVLISELAKDQASGKYIDYQSQRKFYYDSTKDEASDFEQFSPETFPSYFDDLVAALDAYGKKYYPSSYQFSVVPGESGLVIIILSEDDEPANFFSGRWRSIYTIEKGNIRADVKTDIHYYEDGNVRLHFSDSSKSILDDESAEAIVDFIKTTEDRLTLQTVKEFDELNQNHFKHLRRLLPVTKSKINWGKAIGNYKLGSDVVNRQ</sequence>
<dbReference type="RefSeq" id="XP_025341828.1">
    <property type="nucleotide sequence ID" value="XM_025488020.1"/>
</dbReference>
<dbReference type="PROSITE" id="PS50237">
    <property type="entry name" value="HECT"/>
    <property type="match status" value="1"/>
</dbReference>
<reference evidence="11 12" key="1">
    <citation type="submission" date="2017-12" db="EMBL/GenBank/DDBJ databases">
        <title>Genome Sequence of a Multidrug-Resistant Candida haemulonii Isolate from a Patient with Chronic Leg Ulcers in Israel.</title>
        <authorList>
            <person name="Chow N.A."/>
            <person name="Gade L."/>
            <person name="Batra D."/>
            <person name="Rowe L.A."/>
            <person name="Ben-Ami R."/>
            <person name="Loparev V.N."/>
            <person name="Litvintseva A.P."/>
        </authorList>
    </citation>
    <scope>NUCLEOTIDE SEQUENCE [LARGE SCALE GENOMIC DNA]</scope>
    <source>
        <strain evidence="11 12">B11899</strain>
    </source>
</reference>
<comment type="function">
    <text evidence="7">F-actin-capping proteins bind in a Ca(2+)-independent manner to the fast growing ends of actin filaments (barbed end) thereby blocking the exchange of subunits at these ends. Unlike other capping proteins (such as gelsolin and severin), these proteins do not sever actin filaments.</text>
</comment>
<dbReference type="Gene3D" id="3.30.2410.10">
    <property type="entry name" value="Hect, E3 ligase catalytic domain"/>
    <property type="match status" value="1"/>
</dbReference>
<feature type="domain" description="HECT" evidence="10">
    <location>
        <begin position="1158"/>
        <end position="1506"/>
    </location>
</feature>
<dbReference type="PANTHER" id="PTHR45670">
    <property type="entry name" value="E3 UBIQUITIN-PROTEIN LIGASE TRIP12"/>
    <property type="match status" value="1"/>
</dbReference>
<comment type="catalytic activity">
    <reaction evidence="1">
        <text>S-ubiquitinyl-[E2 ubiquitin-conjugating enzyme]-L-cysteine + [acceptor protein]-L-lysine = [E2 ubiquitin-conjugating enzyme]-L-cysteine + N(6)-ubiquitinyl-[acceptor protein]-L-lysine.</text>
        <dbReference type="EC" id="2.3.2.26"/>
    </reaction>
</comment>
<dbReference type="Pfam" id="PF01267">
    <property type="entry name" value="F-actin_cap_A"/>
    <property type="match status" value="1"/>
</dbReference>
<dbReference type="GeneID" id="37009730"/>
<feature type="compositionally biased region" description="Polar residues" evidence="9">
    <location>
        <begin position="21"/>
        <end position="55"/>
    </location>
</feature>
<dbReference type="InterPro" id="IPR042489">
    <property type="entry name" value="CapZ_alpha_1"/>
</dbReference>
<comment type="caution">
    <text evidence="11">The sequence shown here is derived from an EMBL/GenBank/DDBJ whole genome shotgun (WGS) entry which is preliminary data.</text>
</comment>
<dbReference type="GO" id="GO:0061630">
    <property type="term" value="F:ubiquitin protein ligase activity"/>
    <property type="evidence" value="ECO:0007669"/>
    <property type="project" value="UniProtKB-EC"/>
</dbReference>
<dbReference type="InterPro" id="IPR000569">
    <property type="entry name" value="HECT_dom"/>
</dbReference>
<dbReference type="GO" id="GO:0043161">
    <property type="term" value="P:proteasome-mediated ubiquitin-dependent protein catabolic process"/>
    <property type="evidence" value="ECO:0007669"/>
    <property type="project" value="TreeGrafter"/>
</dbReference>
<feature type="compositionally biased region" description="Acidic residues" evidence="9">
    <location>
        <begin position="60"/>
        <end position="87"/>
    </location>
</feature>
<dbReference type="InterPro" id="IPR037282">
    <property type="entry name" value="CapZ_alpha/beta"/>
</dbReference>
<evidence type="ECO:0000259" key="10">
    <source>
        <dbReference type="PROSITE" id="PS50237"/>
    </source>
</evidence>
<dbReference type="SUPFAM" id="SSF56204">
    <property type="entry name" value="Hect, E3 ligase catalytic domain"/>
    <property type="match status" value="1"/>
</dbReference>
<evidence type="ECO:0000256" key="9">
    <source>
        <dbReference type="SAM" id="MobiDB-lite"/>
    </source>
</evidence>
<evidence type="ECO:0000256" key="2">
    <source>
        <dbReference type="ARBA" id="ARBA00006331"/>
    </source>
</evidence>
<dbReference type="InterPro" id="IPR011989">
    <property type="entry name" value="ARM-like"/>
</dbReference>
<evidence type="ECO:0000256" key="7">
    <source>
        <dbReference type="ARBA" id="ARBA00025389"/>
    </source>
</evidence>
<evidence type="ECO:0000313" key="11">
    <source>
        <dbReference type="EMBL" id="PVH20888.1"/>
    </source>
</evidence>